<reference evidence="1" key="1">
    <citation type="submission" date="2021-03" db="EMBL/GenBank/DDBJ databases">
        <title>Genomic Encyclopedia of Type Strains, Phase IV (KMG-IV): sequencing the most valuable type-strain genomes for metagenomic binning, comparative biology and taxonomic classification.</title>
        <authorList>
            <person name="Goeker M."/>
        </authorList>
    </citation>
    <scope>NUCLEOTIDE SEQUENCE</scope>
    <source>
        <strain evidence="1">DSM 18131</strain>
    </source>
</reference>
<dbReference type="EMBL" id="JAGGJR010000014">
    <property type="protein sequence ID" value="MBP1875994.1"/>
    <property type="molecule type" value="Genomic_DNA"/>
</dbReference>
<protein>
    <submittedName>
        <fullName evidence="1">DNA-binding GntR family transcriptional regulator</fullName>
    </submittedName>
</protein>
<name>A0ACC5T4U3_ENSAD</name>
<keyword evidence="1" id="KW-0238">DNA-binding</keyword>
<dbReference type="Proteomes" id="UP000823773">
    <property type="component" value="Unassembled WGS sequence"/>
</dbReference>
<accession>A0ACC5T4U3</accession>
<evidence type="ECO:0000313" key="1">
    <source>
        <dbReference type="EMBL" id="MBP1875994.1"/>
    </source>
</evidence>
<sequence length="206" mass="22603">MSLPQTSRSGPPRSEEMLQELRFRICMTHPDTPMMLHEGKLAQEFGVSRTPIRQVLQRLSFEHLLETRSGVGTMVSALDSAKRDLHFSMLSDMLRLCTRCCAPAFAMPSRIQLATIGELAANPGDAPLESYFTIRALFLDLVSGLVHDPIAAEAHAALHWRVIRWRIQVAHADIQAAFSALRTTVAAVATAQTPAALFAELAAETA</sequence>
<keyword evidence="2" id="KW-1185">Reference proteome</keyword>
<gene>
    <name evidence="1" type="ORF">J2Z19_005743</name>
</gene>
<proteinExistence type="predicted"/>
<comment type="caution">
    <text evidence="1">The sequence shown here is derived from an EMBL/GenBank/DDBJ whole genome shotgun (WGS) entry which is preliminary data.</text>
</comment>
<organism evidence="1 2">
    <name type="scientific">Ensifer adhaerens</name>
    <name type="common">Sinorhizobium morelense</name>
    <dbReference type="NCBI Taxonomy" id="106592"/>
    <lineage>
        <taxon>Bacteria</taxon>
        <taxon>Pseudomonadati</taxon>
        <taxon>Pseudomonadota</taxon>
        <taxon>Alphaproteobacteria</taxon>
        <taxon>Hyphomicrobiales</taxon>
        <taxon>Rhizobiaceae</taxon>
        <taxon>Sinorhizobium/Ensifer group</taxon>
        <taxon>Ensifer</taxon>
    </lineage>
</organism>
<evidence type="ECO:0000313" key="2">
    <source>
        <dbReference type="Proteomes" id="UP000823773"/>
    </source>
</evidence>